<feature type="region of interest" description="Disordered" evidence="1">
    <location>
        <begin position="420"/>
        <end position="594"/>
    </location>
</feature>
<dbReference type="PANTHER" id="PTHR11909">
    <property type="entry name" value="CASEIN KINASE-RELATED"/>
    <property type="match status" value="1"/>
</dbReference>
<feature type="compositionally biased region" description="Polar residues" evidence="1">
    <location>
        <begin position="1"/>
        <end position="13"/>
    </location>
</feature>
<protein>
    <submittedName>
        <fullName evidence="3">Serine/threonine-protein kinase VRK1</fullName>
    </submittedName>
</protein>
<feature type="region of interest" description="Disordered" evidence="1">
    <location>
        <begin position="1"/>
        <end position="73"/>
    </location>
</feature>
<evidence type="ECO:0000313" key="4">
    <source>
        <dbReference type="Proteomes" id="UP001174909"/>
    </source>
</evidence>
<feature type="compositionally biased region" description="Acidic residues" evidence="1">
    <location>
        <begin position="480"/>
        <end position="492"/>
    </location>
</feature>
<feature type="compositionally biased region" description="Basic residues" evidence="1">
    <location>
        <begin position="497"/>
        <end position="511"/>
    </location>
</feature>
<feature type="compositionally biased region" description="Basic residues" evidence="1">
    <location>
        <begin position="573"/>
        <end position="587"/>
    </location>
</feature>
<keyword evidence="3" id="KW-0418">Kinase</keyword>
<dbReference type="InterPro" id="IPR050235">
    <property type="entry name" value="CK1_Ser-Thr_kinase"/>
</dbReference>
<keyword evidence="4" id="KW-1185">Reference proteome</keyword>
<dbReference type="GO" id="GO:0005524">
    <property type="term" value="F:ATP binding"/>
    <property type="evidence" value="ECO:0007669"/>
    <property type="project" value="InterPro"/>
</dbReference>
<evidence type="ECO:0000313" key="3">
    <source>
        <dbReference type="EMBL" id="CAI8005896.1"/>
    </source>
</evidence>
<dbReference type="InterPro" id="IPR000719">
    <property type="entry name" value="Prot_kinase_dom"/>
</dbReference>
<proteinExistence type="predicted"/>
<dbReference type="Proteomes" id="UP001174909">
    <property type="component" value="Unassembled WGS sequence"/>
</dbReference>
<gene>
    <name evidence="3" type="ORF">GBAR_LOCUS4469</name>
</gene>
<dbReference type="EMBL" id="CASHTH010000645">
    <property type="protein sequence ID" value="CAI8005896.1"/>
    <property type="molecule type" value="Genomic_DNA"/>
</dbReference>
<dbReference type="PROSITE" id="PS50011">
    <property type="entry name" value="PROTEIN_KINASE_DOM"/>
    <property type="match status" value="1"/>
</dbReference>
<evidence type="ECO:0000256" key="1">
    <source>
        <dbReference type="SAM" id="MobiDB-lite"/>
    </source>
</evidence>
<organism evidence="3 4">
    <name type="scientific">Geodia barretti</name>
    <name type="common">Barrett's horny sponge</name>
    <dbReference type="NCBI Taxonomy" id="519541"/>
    <lineage>
        <taxon>Eukaryota</taxon>
        <taxon>Metazoa</taxon>
        <taxon>Porifera</taxon>
        <taxon>Demospongiae</taxon>
        <taxon>Heteroscleromorpha</taxon>
        <taxon>Tetractinellida</taxon>
        <taxon>Astrophorina</taxon>
        <taxon>Geodiidae</taxon>
        <taxon>Geodia</taxon>
    </lineage>
</organism>
<dbReference type="Gene3D" id="1.10.510.10">
    <property type="entry name" value="Transferase(Phosphotransferase) domain 1"/>
    <property type="match status" value="1"/>
</dbReference>
<name>A0AA35R861_GEOBA</name>
<sequence>MSMRIAQTAQVRRSLSGKKAMPPKRKAASKKVEATDSEDEPKSKRVCAAPRPRAKKSRAYKMPPPLPSGQVLTDVTGKHSWTLGRSVGKGGFGEIYRASPSGSRKSLQHVIKIEPLENGPLFTEIAFYCRVAKEDMISSWVSSHKLAYLPIPQYMAQGRHCHAGLDYRFLVMDCFGDDVEKKFNQCGRRFGSKTVCHLAIRILEALEYLHTSEYAHGDIKGSNLPTGLHPSKQHQVYLVDYGLAYRYRPDGQHKEYKEDPRSQHDRTLAFTSIDAHKGVSPSARGDLEILAYCLLQWWSGCLPWDSLVEKEDKDSVARMKIRFSLFFVKSIFQFQVLHGCLDLCRYKTDVGGIMKACFKSSSPPDSLRDFLTYVHGLDYTTTPDYSKCMQMFVRELSCLGLRDDGKDLDWTAATSKSKTAVVAEECDDDDEGVSSPPPKKKRGTKRGEKTATAAGKPEKKAPVKRGKKGASPEPAAAVASEDDDDGPAEEEPETSRKRGPTGKGRKRKSPRSRQQQVAAAVSIRPARQASGVIPQASYPAALGYVGNGEPEDLEPSTKRPRQQRSRAATAKKSPLKPKTATRAKKKALSREDRT</sequence>
<dbReference type="GO" id="GO:0004672">
    <property type="term" value="F:protein kinase activity"/>
    <property type="evidence" value="ECO:0007669"/>
    <property type="project" value="InterPro"/>
</dbReference>
<accession>A0AA35R861</accession>
<dbReference type="Pfam" id="PF00069">
    <property type="entry name" value="Pkinase"/>
    <property type="match status" value="1"/>
</dbReference>
<reference evidence="3" key="1">
    <citation type="submission" date="2023-03" db="EMBL/GenBank/DDBJ databases">
        <authorList>
            <person name="Steffen K."/>
            <person name="Cardenas P."/>
        </authorList>
    </citation>
    <scope>NUCLEOTIDE SEQUENCE</scope>
</reference>
<dbReference type="SUPFAM" id="SSF56112">
    <property type="entry name" value="Protein kinase-like (PK-like)"/>
    <property type="match status" value="1"/>
</dbReference>
<comment type="caution">
    <text evidence="3">The sequence shown here is derived from an EMBL/GenBank/DDBJ whole genome shotgun (WGS) entry which is preliminary data.</text>
</comment>
<evidence type="ECO:0000259" key="2">
    <source>
        <dbReference type="PROSITE" id="PS50011"/>
    </source>
</evidence>
<dbReference type="InterPro" id="IPR011009">
    <property type="entry name" value="Kinase-like_dom_sf"/>
</dbReference>
<dbReference type="AlphaFoldDB" id="A0AA35R861"/>
<keyword evidence="3" id="KW-0808">Transferase</keyword>
<dbReference type="SMART" id="SM00220">
    <property type="entry name" value="S_TKc"/>
    <property type="match status" value="1"/>
</dbReference>
<feature type="domain" description="Protein kinase" evidence="2">
    <location>
        <begin position="81"/>
        <end position="393"/>
    </location>
</feature>